<reference evidence="2" key="2">
    <citation type="submission" date="2020-11" db="EMBL/GenBank/DDBJ databases">
        <authorList>
            <person name="McCartney M.A."/>
            <person name="Auch B."/>
            <person name="Kono T."/>
            <person name="Mallez S."/>
            <person name="Becker A."/>
            <person name="Gohl D.M."/>
            <person name="Silverstein K.A.T."/>
            <person name="Koren S."/>
            <person name="Bechman K.B."/>
            <person name="Herman A."/>
            <person name="Abrahante J.E."/>
            <person name="Garbe J."/>
        </authorList>
    </citation>
    <scope>NUCLEOTIDE SEQUENCE</scope>
    <source>
        <strain evidence="2">Duluth1</strain>
        <tissue evidence="2">Whole animal</tissue>
    </source>
</reference>
<protein>
    <submittedName>
        <fullName evidence="2">Uncharacterized protein</fullName>
    </submittedName>
</protein>
<reference evidence="2" key="1">
    <citation type="journal article" date="2019" name="bioRxiv">
        <title>The Genome of the Zebra Mussel, Dreissena polymorpha: A Resource for Invasive Species Research.</title>
        <authorList>
            <person name="McCartney M.A."/>
            <person name="Auch B."/>
            <person name="Kono T."/>
            <person name="Mallez S."/>
            <person name="Zhang Y."/>
            <person name="Obille A."/>
            <person name="Becker A."/>
            <person name="Abrahante J.E."/>
            <person name="Garbe J."/>
            <person name="Badalamenti J.P."/>
            <person name="Herman A."/>
            <person name="Mangelson H."/>
            <person name="Liachko I."/>
            <person name="Sullivan S."/>
            <person name="Sone E.D."/>
            <person name="Koren S."/>
            <person name="Silverstein K.A.T."/>
            <person name="Beckman K.B."/>
            <person name="Gohl D.M."/>
        </authorList>
    </citation>
    <scope>NUCLEOTIDE SEQUENCE</scope>
    <source>
        <strain evidence="2">Duluth1</strain>
        <tissue evidence="2">Whole animal</tissue>
    </source>
</reference>
<feature type="compositionally biased region" description="Basic and acidic residues" evidence="1">
    <location>
        <begin position="178"/>
        <end position="198"/>
    </location>
</feature>
<evidence type="ECO:0000313" key="3">
    <source>
        <dbReference type="Proteomes" id="UP000828390"/>
    </source>
</evidence>
<proteinExistence type="predicted"/>
<keyword evidence="3" id="KW-1185">Reference proteome</keyword>
<gene>
    <name evidence="2" type="ORF">DPMN_111854</name>
</gene>
<accession>A0A9D4KEL0</accession>
<evidence type="ECO:0000313" key="2">
    <source>
        <dbReference type="EMBL" id="KAH3838445.1"/>
    </source>
</evidence>
<sequence length="198" mass="21655">MVRAGSNNSIDYCNLYSADGTGCKYGVKADDQWGFVVQMTSKGAGCENSTIVEDLVTVGDCQRGTTAFLVSSSGKQPRSFKEDDVGLQSKQPQSFKEDDVGFQSKEPLSFNEDDVGLQSKQPRSFKEDEVGLQSGDLNKRSASLEEKPEVHKEQQRSSQSREVDLGSGNESLQCRNSKSRDIGESGRIDKNGEHVADQ</sequence>
<organism evidence="2 3">
    <name type="scientific">Dreissena polymorpha</name>
    <name type="common">Zebra mussel</name>
    <name type="synonym">Mytilus polymorpha</name>
    <dbReference type="NCBI Taxonomy" id="45954"/>
    <lineage>
        <taxon>Eukaryota</taxon>
        <taxon>Metazoa</taxon>
        <taxon>Spiralia</taxon>
        <taxon>Lophotrochozoa</taxon>
        <taxon>Mollusca</taxon>
        <taxon>Bivalvia</taxon>
        <taxon>Autobranchia</taxon>
        <taxon>Heteroconchia</taxon>
        <taxon>Euheterodonta</taxon>
        <taxon>Imparidentia</taxon>
        <taxon>Neoheterodontei</taxon>
        <taxon>Myida</taxon>
        <taxon>Dreissenoidea</taxon>
        <taxon>Dreissenidae</taxon>
        <taxon>Dreissena</taxon>
    </lineage>
</organism>
<feature type="compositionally biased region" description="Basic and acidic residues" evidence="1">
    <location>
        <begin position="137"/>
        <end position="164"/>
    </location>
</feature>
<feature type="region of interest" description="Disordered" evidence="1">
    <location>
        <begin position="72"/>
        <end position="198"/>
    </location>
</feature>
<dbReference type="EMBL" id="JAIWYP010000004">
    <property type="protein sequence ID" value="KAH3838445.1"/>
    <property type="molecule type" value="Genomic_DNA"/>
</dbReference>
<dbReference type="AlphaFoldDB" id="A0A9D4KEL0"/>
<comment type="caution">
    <text evidence="2">The sequence shown here is derived from an EMBL/GenBank/DDBJ whole genome shotgun (WGS) entry which is preliminary data.</text>
</comment>
<dbReference type="Proteomes" id="UP000828390">
    <property type="component" value="Unassembled WGS sequence"/>
</dbReference>
<name>A0A9D4KEL0_DREPO</name>
<evidence type="ECO:0000256" key="1">
    <source>
        <dbReference type="SAM" id="MobiDB-lite"/>
    </source>
</evidence>